<organism evidence="1 2">
    <name type="scientific">Cupriavidus pauculus</name>
    <dbReference type="NCBI Taxonomy" id="82633"/>
    <lineage>
        <taxon>Bacteria</taxon>
        <taxon>Pseudomonadati</taxon>
        <taxon>Pseudomonadota</taxon>
        <taxon>Betaproteobacteria</taxon>
        <taxon>Burkholderiales</taxon>
        <taxon>Burkholderiaceae</taxon>
        <taxon>Cupriavidus</taxon>
    </lineage>
</organism>
<dbReference type="AlphaFoldDB" id="A0A3G8H715"/>
<dbReference type="Proteomes" id="UP000270411">
    <property type="component" value="Chromosome 2"/>
</dbReference>
<dbReference type="RefSeq" id="WP_124686067.1">
    <property type="nucleotide sequence ID" value="NZ_CP033970.1"/>
</dbReference>
<protein>
    <submittedName>
        <fullName evidence="1">DUF1289 domain-containing protein</fullName>
    </submittedName>
</protein>
<evidence type="ECO:0000313" key="2">
    <source>
        <dbReference type="Proteomes" id="UP000270411"/>
    </source>
</evidence>
<dbReference type="KEGG" id="cpau:EHF44_23375"/>
<evidence type="ECO:0000313" key="1">
    <source>
        <dbReference type="EMBL" id="AZG16337.1"/>
    </source>
</evidence>
<accession>A0A3G8H715</accession>
<name>A0A3G8H715_9BURK</name>
<reference evidence="2" key="1">
    <citation type="submission" date="2018-11" db="EMBL/GenBank/DDBJ databases">
        <title>FDA dAtabase for Regulatory Grade micrObial Sequences (FDA-ARGOS): Supporting development and validation of Infectious Disease Dx tests.</title>
        <authorList>
            <person name="Goldberg B."/>
            <person name="Campos J."/>
            <person name="Tallon L."/>
            <person name="Sadzewicz L."/>
            <person name="Zhao X."/>
            <person name="Vavikolanu K."/>
            <person name="Mehta A."/>
            <person name="Aluvathingal J."/>
            <person name="Nadendla S."/>
            <person name="Geyer C."/>
            <person name="Nandy P."/>
            <person name="Yan Y."/>
            <person name="Sichtig H."/>
        </authorList>
    </citation>
    <scope>NUCLEOTIDE SEQUENCE [LARGE SCALE GENOMIC DNA]</scope>
    <source>
        <strain evidence="2">FDAARGOS_614</strain>
    </source>
</reference>
<dbReference type="EMBL" id="CP033970">
    <property type="protein sequence ID" value="AZG16337.1"/>
    <property type="molecule type" value="Genomic_DNA"/>
</dbReference>
<dbReference type="Pfam" id="PF06945">
    <property type="entry name" value="DUF1289"/>
    <property type="match status" value="1"/>
</dbReference>
<dbReference type="PANTHER" id="PTHR35175">
    <property type="entry name" value="DUF1289 DOMAIN-CONTAINING PROTEIN"/>
    <property type="match status" value="1"/>
</dbReference>
<proteinExistence type="predicted"/>
<dbReference type="OrthoDB" id="8911262at2"/>
<gene>
    <name evidence="1" type="ORF">EHF44_23375</name>
</gene>
<dbReference type="PANTHER" id="PTHR35175:SF2">
    <property type="entry name" value="DUF1289 DOMAIN-CONTAINING PROTEIN"/>
    <property type="match status" value="1"/>
</dbReference>
<dbReference type="InterPro" id="IPR010710">
    <property type="entry name" value="DUF1289"/>
</dbReference>
<sequence>MTQSVPPRPANPCINICRMDAARRYCQGCGRTSTEIGLWDGMTDAQRAFVLAALPARRGRWAGSSGKP</sequence>